<name>A0ABS9SJN3_9BACT</name>
<protein>
    <recommendedName>
        <fullName evidence="3">Virion structural protein</fullName>
    </recommendedName>
</protein>
<evidence type="ECO:0000313" key="2">
    <source>
        <dbReference type="Proteomes" id="UP001202248"/>
    </source>
</evidence>
<evidence type="ECO:0000313" key="1">
    <source>
        <dbReference type="EMBL" id="MCH5598597.1"/>
    </source>
</evidence>
<dbReference type="EMBL" id="JAKWBL010000002">
    <property type="protein sequence ID" value="MCH5598597.1"/>
    <property type="molecule type" value="Genomic_DNA"/>
</dbReference>
<proteinExistence type="predicted"/>
<dbReference type="Proteomes" id="UP001202248">
    <property type="component" value="Unassembled WGS sequence"/>
</dbReference>
<evidence type="ECO:0008006" key="3">
    <source>
        <dbReference type="Google" id="ProtNLM"/>
    </source>
</evidence>
<comment type="caution">
    <text evidence="1">The sequence shown here is derived from an EMBL/GenBank/DDBJ whole genome shotgun (WGS) entry which is preliminary data.</text>
</comment>
<sequence length="277" mass="31397">MFYFTSLKELDLTGGAIFEMTKTSYNANGVSDVVGGGTLVPFARRAGNMPTNNAQYLIDLLEAGTLTKVKYIPNSMGIDDLLAPYISNGKVELVNNKPDEAFVDFRFLLDGRVQTNDWKMSLEAPASAPPAGTDLQNVIKATLESKNSSFVLSLPKEYEFDMQQYKYLKFKVYAPKKADVSGTYDVYKRLWPRVMNYMWAYPQESTFGQQYWDNGKDSYTISDANLEKWIDVTIDFSKAIGRHNRVVVINIGGEPSLTYESSKTITYYFSNFRFTKN</sequence>
<dbReference type="RefSeq" id="WP_240830261.1">
    <property type="nucleotide sequence ID" value="NZ_JAKWBL010000002.1"/>
</dbReference>
<keyword evidence="2" id="KW-1185">Reference proteome</keyword>
<reference evidence="1 2" key="1">
    <citation type="submission" date="2022-02" db="EMBL/GenBank/DDBJ databases">
        <authorList>
            <person name="Min J."/>
        </authorList>
    </citation>
    <scope>NUCLEOTIDE SEQUENCE [LARGE SCALE GENOMIC DNA]</scope>
    <source>
        <strain evidence="1 2">GR10-1</strain>
    </source>
</reference>
<accession>A0ABS9SJN3</accession>
<organism evidence="1 2">
    <name type="scientific">Niabella ginsengisoli</name>
    <dbReference type="NCBI Taxonomy" id="522298"/>
    <lineage>
        <taxon>Bacteria</taxon>
        <taxon>Pseudomonadati</taxon>
        <taxon>Bacteroidota</taxon>
        <taxon>Chitinophagia</taxon>
        <taxon>Chitinophagales</taxon>
        <taxon>Chitinophagaceae</taxon>
        <taxon>Niabella</taxon>
    </lineage>
</organism>
<gene>
    <name evidence="1" type="ORF">MKP09_12100</name>
</gene>